<dbReference type="AlphaFoldDB" id="A0A1H9D5S1"/>
<keyword evidence="3" id="KW-1185">Reference proteome</keyword>
<dbReference type="RefSeq" id="WP_091353135.1">
    <property type="nucleotide sequence ID" value="NZ_AP025284.1"/>
</dbReference>
<evidence type="ECO:0000313" key="3">
    <source>
        <dbReference type="Proteomes" id="UP000198749"/>
    </source>
</evidence>
<dbReference type="EMBL" id="FOGB01000001">
    <property type="protein sequence ID" value="SEQ08774.1"/>
    <property type="molecule type" value="Genomic_DNA"/>
</dbReference>
<gene>
    <name evidence="2" type="ORF">SAMN03080615_00359</name>
</gene>
<dbReference type="STRING" id="355243.SAMN03080615_00359"/>
<protein>
    <submittedName>
        <fullName evidence="2">Uncharacterized protein</fullName>
    </submittedName>
</protein>
<reference evidence="3" key="1">
    <citation type="submission" date="2016-10" db="EMBL/GenBank/DDBJ databases">
        <authorList>
            <person name="Varghese N."/>
            <person name="Submissions S."/>
        </authorList>
    </citation>
    <scope>NUCLEOTIDE SEQUENCE [LARGE SCALE GENOMIC DNA]</scope>
    <source>
        <strain evidence="3">DSM 18887</strain>
    </source>
</reference>
<evidence type="ECO:0000313" key="2">
    <source>
        <dbReference type="EMBL" id="SEQ08774.1"/>
    </source>
</evidence>
<evidence type="ECO:0000256" key="1">
    <source>
        <dbReference type="SAM" id="MobiDB-lite"/>
    </source>
</evidence>
<dbReference type="Proteomes" id="UP000198749">
    <property type="component" value="Unassembled WGS sequence"/>
</dbReference>
<sequence length="221" mass="23247">MNFDNQVAGMTPGQALMDVPIPKLIENTAKAIAAAQYELDSTSVRAATMLSETRISFNDVDGTSRERSLLELGFIPQFYHFKETEMEFKVTISVRVEAGIDFGVEAGLGTTESAGLPVAFAGTISFDLHHKYEFDMEAVSRIKTTMKSVPPPQAFLDAIRNHAASGGGSITAPDGPAPTPDPVEPAPADPADPTPADPADPTPADPADPADPTDPTPADPG</sequence>
<feature type="region of interest" description="Disordered" evidence="1">
    <location>
        <begin position="164"/>
        <end position="221"/>
    </location>
</feature>
<feature type="compositionally biased region" description="Pro residues" evidence="1">
    <location>
        <begin position="212"/>
        <end position="221"/>
    </location>
</feature>
<dbReference type="OrthoDB" id="7594941at2"/>
<feature type="compositionally biased region" description="Pro residues" evidence="1">
    <location>
        <begin position="175"/>
        <end position="206"/>
    </location>
</feature>
<organism evidence="2 3">
    <name type="scientific">Amphritea atlantica</name>
    <dbReference type="NCBI Taxonomy" id="355243"/>
    <lineage>
        <taxon>Bacteria</taxon>
        <taxon>Pseudomonadati</taxon>
        <taxon>Pseudomonadota</taxon>
        <taxon>Gammaproteobacteria</taxon>
        <taxon>Oceanospirillales</taxon>
        <taxon>Oceanospirillaceae</taxon>
        <taxon>Amphritea</taxon>
    </lineage>
</organism>
<name>A0A1H9D5S1_9GAMM</name>
<accession>A0A1H9D5S1</accession>
<proteinExistence type="predicted"/>